<feature type="binding site" evidence="1">
    <location>
        <position position="98"/>
    </location>
    <ligand>
        <name>ATP</name>
        <dbReference type="ChEBI" id="CHEBI:30616"/>
    </ligand>
</feature>
<dbReference type="EMBL" id="CM018219">
    <property type="protein sequence ID" value="KAB2029060.1"/>
    <property type="molecule type" value="Genomic_DNA"/>
</dbReference>
<proteinExistence type="predicted"/>
<feature type="region of interest" description="Disordered" evidence="2">
    <location>
        <begin position="36"/>
        <end position="59"/>
    </location>
</feature>
<dbReference type="PANTHER" id="PTHR45631:SF202">
    <property type="entry name" value="SENESCENCE-INDUCED RECEPTOR-LIKE SERINE_THREONINE-PROTEIN KINASE"/>
    <property type="match status" value="1"/>
</dbReference>
<accession>A0A5J5RDB4</accession>
<keyword evidence="1" id="KW-0547">Nucleotide-binding</keyword>
<sequence>MKACMLSSLILGCPKRFHLKATLMSLRWLLVPHGTSTLSPKMDDDQRQNSSPSLESKNRRFTFAEVQRMSNNLERILGKGGFGTVFRGYLDDTQAAVKMLSHSSVQGYKQRYI</sequence>
<evidence type="ECO:0000313" key="3">
    <source>
        <dbReference type="EMBL" id="KAB2029060.1"/>
    </source>
</evidence>
<gene>
    <name evidence="3" type="ORF">ES319_D05G137600v1</name>
</gene>
<evidence type="ECO:0000256" key="2">
    <source>
        <dbReference type="SAM" id="MobiDB-lite"/>
    </source>
</evidence>
<evidence type="ECO:0000256" key="1">
    <source>
        <dbReference type="PROSITE-ProRule" id="PRU10141"/>
    </source>
</evidence>
<protein>
    <recommendedName>
        <fullName evidence="5">Protein kinase domain-containing protein</fullName>
    </recommendedName>
</protein>
<dbReference type="PANTHER" id="PTHR45631">
    <property type="entry name" value="OS07G0107800 PROTEIN-RELATED"/>
    <property type="match status" value="1"/>
</dbReference>
<dbReference type="InterPro" id="IPR017441">
    <property type="entry name" value="Protein_kinase_ATP_BS"/>
</dbReference>
<dbReference type="GO" id="GO:0005524">
    <property type="term" value="F:ATP binding"/>
    <property type="evidence" value="ECO:0007669"/>
    <property type="project" value="UniProtKB-UniRule"/>
</dbReference>
<evidence type="ECO:0008006" key="5">
    <source>
        <dbReference type="Google" id="ProtNLM"/>
    </source>
</evidence>
<dbReference type="OrthoDB" id="1924358at2759"/>
<dbReference type="AlphaFoldDB" id="A0A5J5RDB4"/>
<dbReference type="SUPFAM" id="SSF56112">
    <property type="entry name" value="Protein kinase-like (PK-like)"/>
    <property type="match status" value="1"/>
</dbReference>
<organism evidence="3 4">
    <name type="scientific">Gossypium barbadense</name>
    <name type="common">Sea Island cotton</name>
    <name type="synonym">Hibiscus barbadensis</name>
    <dbReference type="NCBI Taxonomy" id="3634"/>
    <lineage>
        <taxon>Eukaryota</taxon>
        <taxon>Viridiplantae</taxon>
        <taxon>Streptophyta</taxon>
        <taxon>Embryophyta</taxon>
        <taxon>Tracheophyta</taxon>
        <taxon>Spermatophyta</taxon>
        <taxon>Magnoliopsida</taxon>
        <taxon>eudicotyledons</taxon>
        <taxon>Gunneridae</taxon>
        <taxon>Pentapetalae</taxon>
        <taxon>rosids</taxon>
        <taxon>malvids</taxon>
        <taxon>Malvales</taxon>
        <taxon>Malvaceae</taxon>
        <taxon>Malvoideae</taxon>
        <taxon>Gossypium</taxon>
    </lineage>
</organism>
<keyword evidence="1" id="KW-0067">ATP-binding</keyword>
<name>A0A5J5RDB4_GOSBA</name>
<evidence type="ECO:0000313" key="4">
    <source>
        <dbReference type="Proteomes" id="UP000327439"/>
    </source>
</evidence>
<dbReference type="Gene3D" id="3.30.200.20">
    <property type="entry name" value="Phosphorylase Kinase, domain 1"/>
    <property type="match status" value="1"/>
</dbReference>
<dbReference type="InterPro" id="IPR011009">
    <property type="entry name" value="Kinase-like_dom_sf"/>
</dbReference>
<reference evidence="4" key="1">
    <citation type="journal article" date="2020" name="Nat. Genet.">
        <title>Genomic diversifications of five Gossypium allopolyploid species and their impact on cotton improvement.</title>
        <authorList>
            <person name="Chen Z.J."/>
            <person name="Sreedasyam A."/>
            <person name="Ando A."/>
            <person name="Song Q."/>
            <person name="De Santiago L.M."/>
            <person name="Hulse-Kemp A.M."/>
            <person name="Ding M."/>
            <person name="Ye W."/>
            <person name="Kirkbride R.C."/>
            <person name="Jenkins J."/>
            <person name="Plott C."/>
            <person name="Lovell J."/>
            <person name="Lin Y.M."/>
            <person name="Vaughn R."/>
            <person name="Liu B."/>
            <person name="Simpson S."/>
            <person name="Scheffler B.E."/>
            <person name="Wen L."/>
            <person name="Saski C.A."/>
            <person name="Grover C.E."/>
            <person name="Hu G."/>
            <person name="Conover J.L."/>
            <person name="Carlson J.W."/>
            <person name="Shu S."/>
            <person name="Boston L.B."/>
            <person name="Williams M."/>
            <person name="Peterson D.G."/>
            <person name="McGee K."/>
            <person name="Jones D.C."/>
            <person name="Wendel J.F."/>
            <person name="Stelly D.M."/>
            <person name="Grimwood J."/>
            <person name="Schmutz J."/>
        </authorList>
    </citation>
    <scope>NUCLEOTIDE SEQUENCE [LARGE SCALE GENOMIC DNA]</scope>
    <source>
        <strain evidence="4">cv. 3-79</strain>
    </source>
</reference>
<dbReference type="Proteomes" id="UP000327439">
    <property type="component" value="Chromosome D05"/>
</dbReference>
<dbReference type="PROSITE" id="PS00107">
    <property type="entry name" value="PROTEIN_KINASE_ATP"/>
    <property type="match status" value="1"/>
</dbReference>
<keyword evidence="4" id="KW-1185">Reference proteome</keyword>